<feature type="compositionally biased region" description="Acidic residues" evidence="1">
    <location>
        <begin position="17"/>
        <end position="26"/>
    </location>
</feature>
<gene>
    <name evidence="2" type="ORF">NDN08_005952</name>
</gene>
<dbReference type="Proteomes" id="UP001157974">
    <property type="component" value="Unassembled WGS sequence"/>
</dbReference>
<evidence type="ECO:0008006" key="4">
    <source>
        <dbReference type="Google" id="ProtNLM"/>
    </source>
</evidence>
<feature type="region of interest" description="Disordered" evidence="1">
    <location>
        <begin position="260"/>
        <end position="320"/>
    </location>
</feature>
<feature type="compositionally biased region" description="Basic and acidic residues" evidence="1">
    <location>
        <begin position="270"/>
        <end position="313"/>
    </location>
</feature>
<reference evidence="2 3" key="1">
    <citation type="journal article" date="2023" name="Nat. Commun.">
        <title>Origin of minicircular mitochondrial genomes in red algae.</title>
        <authorList>
            <person name="Lee Y."/>
            <person name="Cho C.H."/>
            <person name="Lee Y.M."/>
            <person name="Park S.I."/>
            <person name="Yang J.H."/>
            <person name="West J.A."/>
            <person name="Bhattacharya D."/>
            <person name="Yoon H.S."/>
        </authorList>
    </citation>
    <scope>NUCLEOTIDE SEQUENCE [LARGE SCALE GENOMIC DNA]</scope>
    <source>
        <strain evidence="2 3">CCMP1338</strain>
        <tissue evidence="2">Whole cell</tissue>
    </source>
</reference>
<organism evidence="2 3">
    <name type="scientific">Rhodosorus marinus</name>
    <dbReference type="NCBI Taxonomy" id="101924"/>
    <lineage>
        <taxon>Eukaryota</taxon>
        <taxon>Rhodophyta</taxon>
        <taxon>Stylonematophyceae</taxon>
        <taxon>Stylonematales</taxon>
        <taxon>Stylonemataceae</taxon>
        <taxon>Rhodosorus</taxon>
    </lineage>
</organism>
<proteinExistence type="predicted"/>
<evidence type="ECO:0000313" key="2">
    <source>
        <dbReference type="EMBL" id="KAJ8902632.1"/>
    </source>
</evidence>
<evidence type="ECO:0000256" key="1">
    <source>
        <dbReference type="SAM" id="MobiDB-lite"/>
    </source>
</evidence>
<keyword evidence="3" id="KW-1185">Reference proteome</keyword>
<evidence type="ECO:0000313" key="3">
    <source>
        <dbReference type="Proteomes" id="UP001157974"/>
    </source>
</evidence>
<comment type="caution">
    <text evidence="2">The sequence shown here is derived from an EMBL/GenBank/DDBJ whole genome shotgun (WGS) entry which is preliminary data.</text>
</comment>
<dbReference type="EMBL" id="JAMWBK010000008">
    <property type="protein sequence ID" value="KAJ8902632.1"/>
    <property type="molecule type" value="Genomic_DNA"/>
</dbReference>
<feature type="region of interest" description="Disordered" evidence="1">
    <location>
        <begin position="1"/>
        <end position="42"/>
    </location>
</feature>
<dbReference type="AlphaFoldDB" id="A0AAV8UNB3"/>
<protein>
    <recommendedName>
        <fullName evidence="4">GRAM domain-containing protein</fullName>
    </recommendedName>
</protein>
<feature type="compositionally biased region" description="Polar residues" evidence="1">
    <location>
        <begin position="260"/>
        <end position="269"/>
    </location>
</feature>
<sequence>MDKATEEVAPLVPETEKDADEVEAEVPPEAAATEKTGDEASRSWFAMPEVVTGLFGNAGATTEPYPMVDTSTTTASFGNDVQKTAEMVAKDLESVSEGVTKNVALVGEEIGKGWVGLHNFIDGVLNENSLSQSERVRAQFLARFPDLKEEDVVDSFNCSLVQKYRCYHNSGTPERQYTFDGTLYVTITSAAFWAEDDEAGFGNANFPVVLKFSAVEKIQRGQPGMLRLLLNSKASFVFNSFESETHYMGAISMLEHMIESTRSAASQPTGEERSAKDDGGEDTGVEKAADEQEKEIAPEPEKAAARRTSETDKKKKKGKK</sequence>
<accession>A0AAV8UNB3</accession>
<name>A0AAV8UNB3_9RHOD</name>